<keyword evidence="10" id="KW-0456">Lyase</keyword>
<protein>
    <recommendedName>
        <fullName evidence="4">phosphoenolpyruvate carboxykinase (GTP)</fullName>
        <ecNumber evidence="4">4.1.1.32</ecNumber>
    </recommendedName>
</protein>
<evidence type="ECO:0000256" key="3">
    <source>
        <dbReference type="ARBA" id="ARBA00011245"/>
    </source>
</evidence>
<dbReference type="Gene3D" id="3.90.228.20">
    <property type="match status" value="1"/>
</dbReference>
<gene>
    <name evidence="13" type="ORF">SNE40_007469</name>
</gene>
<keyword evidence="6" id="KW-0547">Nucleotide-binding</keyword>
<dbReference type="SUPFAM" id="SSF53795">
    <property type="entry name" value="PEP carboxykinase-like"/>
    <property type="match status" value="1"/>
</dbReference>
<dbReference type="PROSITE" id="PS00505">
    <property type="entry name" value="PEPCK_GTP"/>
    <property type="match status" value="1"/>
</dbReference>
<evidence type="ECO:0000256" key="9">
    <source>
        <dbReference type="ARBA" id="ARBA00023211"/>
    </source>
</evidence>
<feature type="domain" description="Phosphoenolpyruvate carboxykinase GTP-utilising N-terminal" evidence="12">
    <location>
        <begin position="50"/>
        <end position="276"/>
    </location>
</feature>
<accession>A0AAN8JZW3</accession>
<keyword evidence="8" id="KW-0342">GTP-binding</keyword>
<dbReference type="GO" id="GO:0071333">
    <property type="term" value="P:cellular response to glucose stimulus"/>
    <property type="evidence" value="ECO:0007669"/>
    <property type="project" value="TreeGrafter"/>
</dbReference>
<dbReference type="SUPFAM" id="SSF68923">
    <property type="entry name" value="PEP carboxykinase N-terminal domain"/>
    <property type="match status" value="1"/>
</dbReference>
<evidence type="ECO:0000313" key="13">
    <source>
        <dbReference type="EMBL" id="KAK6185180.1"/>
    </source>
</evidence>
<dbReference type="GO" id="GO:0030145">
    <property type="term" value="F:manganese ion binding"/>
    <property type="evidence" value="ECO:0007669"/>
    <property type="project" value="TreeGrafter"/>
</dbReference>
<dbReference type="EC" id="4.1.1.32" evidence="4"/>
<keyword evidence="5" id="KW-0479">Metal-binding</keyword>
<dbReference type="InterPro" id="IPR035078">
    <property type="entry name" value="PEP_carboxykinase_GTP_N"/>
</dbReference>
<comment type="cofactor">
    <cofactor evidence="1">
        <name>Mn(2+)</name>
        <dbReference type="ChEBI" id="CHEBI:29035"/>
    </cofactor>
</comment>
<dbReference type="InterPro" id="IPR018091">
    <property type="entry name" value="PEP_carboxykin_GTP_CS"/>
</dbReference>
<dbReference type="GO" id="GO:0004613">
    <property type="term" value="F:phosphoenolpyruvate carboxykinase (GTP) activity"/>
    <property type="evidence" value="ECO:0007669"/>
    <property type="project" value="UniProtKB-EC"/>
</dbReference>
<sequence length="646" mass="72900">MPELENCENEQVSPRLLKDSPQLKRQCLQMRHYRVIYGDIGLLPENVQSYVEENVRLCRPDNVHICDGSERENDLLTYVLQKDGILKKLPKYENCWLARTDPADVARVERLTYISTELKRDTVPTPKNGAVSQLGNWMSPADMDNELNIRFPECMKGRTMYVIPFSMGPVGSPLSKIGIQLTDSAYVVASMRIMTRMGSNVLAALNGGQFVKCLHSVGRPLPLTAPVHNNWPCDPKMTLVAHFQERNEICSFGSGYGGNSLLGKKCFALRIGSKLAQKEGWFAEHMLILGLENSKGEKKYIAAAFPSACGKTNLAMMTSSLPEYKVTCVGDDIAWMRFDESGQLRAINPENGFFGVAPGTSNKTNPCAMETIKSNTVFTNVAETSDGGIFWEGLEKEMSSEVEITSWLGDEHWSKEKSQKPAAHPNSRFCAPASQCPILDSEWENPKGVPIDAIIFGGRRPEGVPLVYESFNWQHGVFIGASMRSEATAAAEHKAKSLMHDPFAMRPFFGYNFGDYLKHWLSFQEKNELNLPKIFHVNWFRKDSKGQFMWPGFGENSRVLDWIFKRINNEDIAQETAIGLVPKFESLNLDGLSQQVDLKALFSLPREFWQEEVKALDKYFDDQVNVDLPPQILEELRNLDERVKKL</sequence>
<evidence type="ECO:0000256" key="5">
    <source>
        <dbReference type="ARBA" id="ARBA00022723"/>
    </source>
</evidence>
<evidence type="ECO:0000256" key="10">
    <source>
        <dbReference type="ARBA" id="ARBA00023239"/>
    </source>
</evidence>
<dbReference type="CDD" id="cd00819">
    <property type="entry name" value="PEPCK_GTP"/>
    <property type="match status" value="1"/>
</dbReference>
<dbReference type="GO" id="GO:0042594">
    <property type="term" value="P:response to starvation"/>
    <property type="evidence" value="ECO:0007669"/>
    <property type="project" value="TreeGrafter"/>
</dbReference>
<dbReference type="Gene3D" id="2.170.8.10">
    <property type="entry name" value="Phosphoenolpyruvate Carboxykinase, domain 2"/>
    <property type="match status" value="1"/>
</dbReference>
<dbReference type="Pfam" id="PF00821">
    <property type="entry name" value="PEPCK_GTP"/>
    <property type="match status" value="1"/>
</dbReference>
<dbReference type="GO" id="GO:0033993">
    <property type="term" value="P:response to lipid"/>
    <property type="evidence" value="ECO:0007669"/>
    <property type="project" value="TreeGrafter"/>
</dbReference>
<evidence type="ECO:0000259" key="12">
    <source>
        <dbReference type="Pfam" id="PF17297"/>
    </source>
</evidence>
<dbReference type="GO" id="GO:0006107">
    <property type="term" value="P:oxaloacetate metabolic process"/>
    <property type="evidence" value="ECO:0007669"/>
    <property type="project" value="TreeGrafter"/>
</dbReference>
<dbReference type="FunFam" id="3.90.228.20:FF:000005">
    <property type="entry name" value="Phosphoenolpyruvate carboxykinase [GTP], mitochondrial"/>
    <property type="match status" value="1"/>
</dbReference>
<evidence type="ECO:0000259" key="11">
    <source>
        <dbReference type="Pfam" id="PF00821"/>
    </source>
</evidence>
<dbReference type="PANTHER" id="PTHR11561:SF0">
    <property type="entry name" value="PHOSPHOENOLPYRUVATE CARBOXYKINASE [GTP]-RELATED"/>
    <property type="match status" value="1"/>
</dbReference>
<dbReference type="Proteomes" id="UP001347796">
    <property type="component" value="Unassembled WGS sequence"/>
</dbReference>
<proteinExistence type="inferred from homology"/>
<keyword evidence="14" id="KW-1185">Reference proteome</keyword>
<comment type="similarity">
    <text evidence="2">Belongs to the phosphoenolpyruvate carboxykinase [GTP] family.</text>
</comment>
<dbReference type="EMBL" id="JAZGQO010000006">
    <property type="protein sequence ID" value="KAK6185180.1"/>
    <property type="molecule type" value="Genomic_DNA"/>
</dbReference>
<dbReference type="GO" id="GO:0019543">
    <property type="term" value="P:propionate catabolic process"/>
    <property type="evidence" value="ECO:0007669"/>
    <property type="project" value="TreeGrafter"/>
</dbReference>
<reference evidence="13 14" key="1">
    <citation type="submission" date="2024-01" db="EMBL/GenBank/DDBJ databases">
        <title>The genome of the rayed Mediterranean limpet Patella caerulea (Linnaeus, 1758).</title>
        <authorList>
            <person name="Anh-Thu Weber A."/>
            <person name="Halstead-Nussloch G."/>
        </authorList>
    </citation>
    <scope>NUCLEOTIDE SEQUENCE [LARGE SCALE GENOMIC DNA]</scope>
    <source>
        <strain evidence="13">AATW-2023a</strain>
        <tissue evidence="13">Whole specimen</tissue>
    </source>
</reference>
<dbReference type="Pfam" id="PF17297">
    <property type="entry name" value="PEPCK_N"/>
    <property type="match status" value="1"/>
</dbReference>
<dbReference type="PANTHER" id="PTHR11561">
    <property type="entry name" value="PHOSPHOENOLPYRUVATE CARBOXYKINASE"/>
    <property type="match status" value="1"/>
</dbReference>
<evidence type="ECO:0000256" key="2">
    <source>
        <dbReference type="ARBA" id="ARBA00005796"/>
    </source>
</evidence>
<keyword evidence="7" id="KW-0210">Decarboxylase</keyword>
<dbReference type="GO" id="GO:0005525">
    <property type="term" value="F:GTP binding"/>
    <property type="evidence" value="ECO:0007669"/>
    <property type="project" value="UniProtKB-KW"/>
</dbReference>
<dbReference type="InterPro" id="IPR013035">
    <property type="entry name" value="PEP_carboxykinase_C"/>
</dbReference>
<evidence type="ECO:0000256" key="6">
    <source>
        <dbReference type="ARBA" id="ARBA00022741"/>
    </source>
</evidence>
<dbReference type="PIRSF" id="PIRSF001348">
    <property type="entry name" value="PEP_carboxykinase_GTP"/>
    <property type="match status" value="1"/>
</dbReference>
<dbReference type="GO" id="GO:0006094">
    <property type="term" value="P:gluconeogenesis"/>
    <property type="evidence" value="ECO:0007669"/>
    <property type="project" value="InterPro"/>
</dbReference>
<dbReference type="AlphaFoldDB" id="A0AAN8JZW3"/>
<name>A0AAN8JZW3_PATCE</name>
<comment type="subunit">
    <text evidence="3">Monomer.</text>
</comment>
<dbReference type="Gene3D" id="3.40.449.10">
    <property type="entry name" value="Phosphoenolpyruvate Carboxykinase, domain 1"/>
    <property type="match status" value="1"/>
</dbReference>
<dbReference type="GO" id="GO:0005829">
    <property type="term" value="C:cytosol"/>
    <property type="evidence" value="ECO:0007669"/>
    <property type="project" value="TreeGrafter"/>
</dbReference>
<dbReference type="HAMAP" id="MF_00452">
    <property type="entry name" value="PEPCK_GTP"/>
    <property type="match status" value="1"/>
</dbReference>
<evidence type="ECO:0000256" key="1">
    <source>
        <dbReference type="ARBA" id="ARBA00001936"/>
    </source>
</evidence>
<dbReference type="FunFam" id="3.40.449.10:FF:000003">
    <property type="entry name" value="Phosphoenolpyruvate carboxykinase, cytosolic [GTP]"/>
    <property type="match status" value="1"/>
</dbReference>
<evidence type="ECO:0000313" key="14">
    <source>
        <dbReference type="Proteomes" id="UP001347796"/>
    </source>
</evidence>
<dbReference type="InterPro" id="IPR008210">
    <property type="entry name" value="PEP_carboxykinase_N"/>
</dbReference>
<evidence type="ECO:0000256" key="7">
    <source>
        <dbReference type="ARBA" id="ARBA00022793"/>
    </source>
</evidence>
<organism evidence="13 14">
    <name type="scientific">Patella caerulea</name>
    <name type="common">Rayed Mediterranean limpet</name>
    <dbReference type="NCBI Taxonomy" id="87958"/>
    <lineage>
        <taxon>Eukaryota</taxon>
        <taxon>Metazoa</taxon>
        <taxon>Spiralia</taxon>
        <taxon>Lophotrochozoa</taxon>
        <taxon>Mollusca</taxon>
        <taxon>Gastropoda</taxon>
        <taxon>Patellogastropoda</taxon>
        <taxon>Patelloidea</taxon>
        <taxon>Patellidae</taxon>
        <taxon>Patella</taxon>
    </lineage>
</organism>
<dbReference type="InterPro" id="IPR008209">
    <property type="entry name" value="PEP_carboxykinase_GTP"/>
</dbReference>
<dbReference type="GO" id="GO:0046327">
    <property type="term" value="P:glycerol biosynthetic process from pyruvate"/>
    <property type="evidence" value="ECO:0007669"/>
    <property type="project" value="TreeGrafter"/>
</dbReference>
<evidence type="ECO:0000256" key="4">
    <source>
        <dbReference type="ARBA" id="ARBA00012306"/>
    </source>
</evidence>
<dbReference type="InterPro" id="IPR035077">
    <property type="entry name" value="PEP_carboxykinase_GTP_C"/>
</dbReference>
<dbReference type="NCBIfam" id="NF003253">
    <property type="entry name" value="PRK04210.1"/>
    <property type="match status" value="1"/>
</dbReference>
<feature type="domain" description="Phosphoenolpyruvate carboxykinase C-terminal P-loop" evidence="11">
    <location>
        <begin position="281"/>
        <end position="642"/>
    </location>
</feature>
<comment type="caution">
    <text evidence="13">The sequence shown here is derived from an EMBL/GenBank/DDBJ whole genome shotgun (WGS) entry which is preliminary data.</text>
</comment>
<evidence type="ECO:0000256" key="8">
    <source>
        <dbReference type="ARBA" id="ARBA00023134"/>
    </source>
</evidence>
<keyword evidence="9" id="KW-0464">Manganese</keyword>